<feature type="compositionally biased region" description="Low complexity" evidence="1">
    <location>
        <begin position="85"/>
        <end position="95"/>
    </location>
</feature>
<organism evidence="3 4">
    <name type="scientific">Geoalkalibacter ferrihydriticus DSM 17813</name>
    <dbReference type="NCBI Taxonomy" id="1121915"/>
    <lineage>
        <taxon>Bacteria</taxon>
        <taxon>Pseudomonadati</taxon>
        <taxon>Thermodesulfobacteriota</taxon>
        <taxon>Desulfuromonadia</taxon>
        <taxon>Desulfuromonadales</taxon>
        <taxon>Geoalkalibacteraceae</taxon>
        <taxon>Geoalkalibacter</taxon>
    </lineage>
</organism>
<reference evidence="3 4" key="1">
    <citation type="submission" date="2014-12" db="EMBL/GenBank/DDBJ databases">
        <title>Genomes of Geoalkalibacter ferrihydriticus and Geoalkalibacter subterraneus, two haloalkaliphilic metal-reducing members of the Geobacteraceae.</title>
        <authorList>
            <person name="Badalamenti J.P."/>
            <person name="Torres C.I."/>
            <person name="Krajmalnik-Brown R."/>
            <person name="Bond D.R."/>
        </authorList>
    </citation>
    <scope>NUCLEOTIDE SEQUENCE [LARGE SCALE GENOMIC DNA]</scope>
    <source>
        <strain evidence="3 4">DSM 17813</strain>
    </source>
</reference>
<dbReference type="AlphaFoldDB" id="A0A0C2EFV2"/>
<dbReference type="Proteomes" id="UP000035068">
    <property type="component" value="Unassembled WGS sequence"/>
</dbReference>
<accession>A0A0C2EFV2</accession>
<feature type="transmembrane region" description="Helical" evidence="2">
    <location>
        <begin position="18"/>
        <end position="38"/>
    </location>
</feature>
<keyword evidence="4" id="KW-1185">Reference proteome</keyword>
<evidence type="ECO:0000313" key="3">
    <source>
        <dbReference type="EMBL" id="KIH77508.1"/>
    </source>
</evidence>
<evidence type="ECO:0000256" key="1">
    <source>
        <dbReference type="SAM" id="MobiDB-lite"/>
    </source>
</evidence>
<name>A0A0C2EFV2_9BACT</name>
<keyword evidence="2" id="KW-0472">Membrane</keyword>
<keyword evidence="2" id="KW-1133">Transmembrane helix</keyword>
<proteinExistence type="predicted"/>
<sequence>MYNTDLPTRAELPTTGRLVRSTVVAALIAAVLLVTTILPAEYGIDPTGVGHALGLTHMGEIKVSLAAEAGVSASEPAPTTPTPPVTVEQPTAPVESAPVGQAHTMTVTLKPGEAAEIKLSMRKDARVLFEWTSAGGPVNFDTHGDPVGAPRGFYHGYDKGRNQMGQSGELQAAFDGTHGWFWRNRSNAEVTITLDTSGEYEEIKRVL</sequence>
<keyword evidence="2 3" id="KW-0812">Transmembrane</keyword>
<comment type="caution">
    <text evidence="3">The sequence shown here is derived from an EMBL/GenBank/DDBJ whole genome shotgun (WGS) entry which is preliminary data.</text>
</comment>
<evidence type="ECO:0000256" key="2">
    <source>
        <dbReference type="SAM" id="Phobius"/>
    </source>
</evidence>
<dbReference type="RefSeq" id="WP_040095589.1">
    <property type="nucleotide sequence ID" value="NZ_JWJD01000001.1"/>
</dbReference>
<dbReference type="EMBL" id="JWJD01000001">
    <property type="protein sequence ID" value="KIH77508.1"/>
    <property type="molecule type" value="Genomic_DNA"/>
</dbReference>
<evidence type="ECO:0000313" key="4">
    <source>
        <dbReference type="Proteomes" id="UP000035068"/>
    </source>
</evidence>
<feature type="region of interest" description="Disordered" evidence="1">
    <location>
        <begin position="72"/>
        <end position="98"/>
    </location>
</feature>
<protein>
    <submittedName>
        <fullName evidence="3">Transmembrane anchor protein</fullName>
    </submittedName>
</protein>
<gene>
    <name evidence="3" type="ORF">GFER_02040</name>
</gene>